<dbReference type="InterPro" id="IPR035965">
    <property type="entry name" value="PAS-like_dom_sf"/>
</dbReference>
<feature type="domain" description="Sigma-54 factor interaction" evidence="3">
    <location>
        <begin position="336"/>
        <end position="564"/>
    </location>
</feature>
<proteinExistence type="predicted"/>
<dbReference type="PROSITE" id="PS00676">
    <property type="entry name" value="SIGMA54_INTERACT_2"/>
    <property type="match status" value="1"/>
</dbReference>
<evidence type="ECO:0000259" key="4">
    <source>
        <dbReference type="PROSITE" id="PS50112"/>
    </source>
</evidence>
<dbReference type="Gene3D" id="1.10.8.60">
    <property type="match status" value="1"/>
</dbReference>
<dbReference type="CDD" id="cd00009">
    <property type="entry name" value="AAA"/>
    <property type="match status" value="1"/>
</dbReference>
<organism evidence="5 6">
    <name type="scientific">Metabacillus endolithicus</name>
    <dbReference type="NCBI Taxonomy" id="1535204"/>
    <lineage>
        <taxon>Bacteria</taxon>
        <taxon>Bacillati</taxon>
        <taxon>Bacillota</taxon>
        <taxon>Bacilli</taxon>
        <taxon>Bacillales</taxon>
        <taxon>Bacillaceae</taxon>
        <taxon>Metabacillus</taxon>
    </lineage>
</organism>
<feature type="domain" description="PAS" evidence="4">
    <location>
        <begin position="210"/>
        <end position="276"/>
    </location>
</feature>
<dbReference type="InterPro" id="IPR000014">
    <property type="entry name" value="PAS"/>
</dbReference>
<protein>
    <submittedName>
        <fullName evidence="5">Sigma-54 interaction domain-containing protein</fullName>
    </submittedName>
</protein>
<dbReference type="Pfam" id="PF00158">
    <property type="entry name" value="Sigma54_activat"/>
    <property type="match status" value="1"/>
</dbReference>
<name>A0ABW5C1W1_9BACI</name>
<dbReference type="Gene3D" id="3.40.50.300">
    <property type="entry name" value="P-loop containing nucleotide triphosphate hydrolases"/>
    <property type="match status" value="1"/>
</dbReference>
<dbReference type="SUPFAM" id="SSF55785">
    <property type="entry name" value="PYP-like sensor domain (PAS domain)"/>
    <property type="match status" value="1"/>
</dbReference>
<dbReference type="InterPro" id="IPR025943">
    <property type="entry name" value="Sigma_54_int_dom_ATP-bd_2"/>
</dbReference>
<dbReference type="InterPro" id="IPR027417">
    <property type="entry name" value="P-loop_NTPase"/>
</dbReference>
<reference evidence="6" key="1">
    <citation type="journal article" date="2019" name="Int. J. Syst. Evol. Microbiol.">
        <title>The Global Catalogue of Microorganisms (GCM) 10K type strain sequencing project: providing services to taxonomists for standard genome sequencing and annotation.</title>
        <authorList>
            <consortium name="The Broad Institute Genomics Platform"/>
            <consortium name="The Broad Institute Genome Sequencing Center for Infectious Disease"/>
            <person name="Wu L."/>
            <person name="Ma J."/>
        </authorList>
    </citation>
    <scope>NUCLEOTIDE SEQUENCE [LARGE SCALE GENOMIC DNA]</scope>
    <source>
        <strain evidence="6">CGMCC 1.15474</strain>
    </source>
</reference>
<dbReference type="PROSITE" id="PS50112">
    <property type="entry name" value="PAS"/>
    <property type="match status" value="1"/>
</dbReference>
<dbReference type="SMART" id="SM00382">
    <property type="entry name" value="AAA"/>
    <property type="match status" value="1"/>
</dbReference>
<evidence type="ECO:0000256" key="2">
    <source>
        <dbReference type="ARBA" id="ARBA00022840"/>
    </source>
</evidence>
<keyword evidence="2" id="KW-0067">ATP-binding</keyword>
<sequence length="670" mass="76978">MRKELVLLAGTTETKKTLRSQLKSIFGDVVTIHSYAVEEHLPKTLTNQLIVYSSYLIEEEVKEIVRTNCKVIVANRTINYEYIDQLLSIPEGANVLYVNDFLETAQDSIRTLKALGMNHVNYFPYHPENEHVPSNIYAAITPGEMELIPTHIHRKINIGVRLIDIYTIFKIVEHFQLPNSISMEFADRYTKKIIDLTKKLSNESQKASTLNRYLKRVVDGVNDGILAFGKDGKITVFNEELERLLGISSRFAIGKPLNRVLNDLALMRFLSRKDEESNEYFTIKQTPYMVHRFFMKAENTIVATFKNVDETIDMEKARRVALQKKGYVSKYTFASILGKSRLIEETKEIAFRLAKTEAPILIVGENGTGKELFAHAIHQASSRVNNPFVAINFSALPEDLLESELFGYEDGAFTGAKKGGKKGLFEQADGGTIFLDEIGDISVKLQARLLRVLQEMEVRKIGGEKNIPINVRVIAATNKNLPDMIENGQFREDLYHRLKVLYLKIPPLRDRIDDIPFFIQAFLEQFSVNEQQRILDEHLLYFFKKQPWKGNVRELKNVLQYMVAVANGEPLREEHLPTDFSFEEKEKDEVRILNPELEFVLKGIYELYQNNSGISRLKLVEWSRLHSHPLTEQQLRTKMSKLAELGFISIGRGRAGTDITQKTVFYFRNQ</sequence>
<dbReference type="InterPro" id="IPR003593">
    <property type="entry name" value="AAA+_ATPase"/>
</dbReference>
<dbReference type="Proteomes" id="UP001597318">
    <property type="component" value="Unassembled WGS sequence"/>
</dbReference>
<dbReference type="SMART" id="SM00091">
    <property type="entry name" value="PAS"/>
    <property type="match status" value="1"/>
</dbReference>
<dbReference type="Pfam" id="PF25601">
    <property type="entry name" value="AAA_lid_14"/>
    <property type="match status" value="1"/>
</dbReference>
<dbReference type="Pfam" id="PF00989">
    <property type="entry name" value="PAS"/>
    <property type="match status" value="1"/>
</dbReference>
<dbReference type="PROSITE" id="PS50045">
    <property type="entry name" value="SIGMA54_INTERACT_4"/>
    <property type="match status" value="1"/>
</dbReference>
<accession>A0ABW5C1W1</accession>
<keyword evidence="6" id="KW-1185">Reference proteome</keyword>
<dbReference type="PANTHER" id="PTHR32071:SF57">
    <property type="entry name" value="C4-DICARBOXYLATE TRANSPORT TRANSCRIPTIONAL REGULATORY PROTEIN DCTD"/>
    <property type="match status" value="1"/>
</dbReference>
<dbReference type="InterPro" id="IPR013767">
    <property type="entry name" value="PAS_fold"/>
</dbReference>
<dbReference type="Gene3D" id="3.30.450.20">
    <property type="entry name" value="PAS domain"/>
    <property type="match status" value="1"/>
</dbReference>
<dbReference type="InterPro" id="IPR058031">
    <property type="entry name" value="AAA_lid_NorR"/>
</dbReference>
<gene>
    <name evidence="5" type="ORF">ACFSKK_16255</name>
</gene>
<evidence type="ECO:0000259" key="3">
    <source>
        <dbReference type="PROSITE" id="PS50045"/>
    </source>
</evidence>
<evidence type="ECO:0000313" key="5">
    <source>
        <dbReference type="EMBL" id="MFD2215245.1"/>
    </source>
</evidence>
<dbReference type="EMBL" id="JBHUIK010000003">
    <property type="protein sequence ID" value="MFD2215245.1"/>
    <property type="molecule type" value="Genomic_DNA"/>
</dbReference>
<evidence type="ECO:0000256" key="1">
    <source>
        <dbReference type="ARBA" id="ARBA00022741"/>
    </source>
</evidence>
<keyword evidence="1" id="KW-0547">Nucleotide-binding</keyword>
<dbReference type="RefSeq" id="WP_379052510.1">
    <property type="nucleotide sequence ID" value="NZ_JBHUIK010000003.1"/>
</dbReference>
<dbReference type="InterPro" id="IPR002078">
    <property type="entry name" value="Sigma_54_int"/>
</dbReference>
<evidence type="ECO:0000313" key="6">
    <source>
        <dbReference type="Proteomes" id="UP001597318"/>
    </source>
</evidence>
<dbReference type="SUPFAM" id="SSF52540">
    <property type="entry name" value="P-loop containing nucleoside triphosphate hydrolases"/>
    <property type="match status" value="1"/>
</dbReference>
<comment type="caution">
    <text evidence="5">The sequence shown here is derived from an EMBL/GenBank/DDBJ whole genome shotgun (WGS) entry which is preliminary data.</text>
</comment>
<dbReference type="PANTHER" id="PTHR32071">
    <property type="entry name" value="TRANSCRIPTIONAL REGULATORY PROTEIN"/>
    <property type="match status" value="1"/>
</dbReference>